<evidence type="ECO:0000313" key="2">
    <source>
        <dbReference type="EMBL" id="KAK2962479.1"/>
    </source>
</evidence>
<dbReference type="InterPro" id="IPR043129">
    <property type="entry name" value="ATPase_NBD"/>
</dbReference>
<dbReference type="SMART" id="SM00268">
    <property type="entry name" value="ACTIN"/>
    <property type="match status" value="1"/>
</dbReference>
<protein>
    <submittedName>
        <fullName evidence="2">Actin, gamma</fullName>
    </submittedName>
</protein>
<reference evidence="2 3" key="1">
    <citation type="journal article" date="2022" name="bioRxiv">
        <title>Genomics of Preaxostyla Flagellates Illuminates Evolutionary Transitions and the Path Towards Mitochondrial Loss.</title>
        <authorList>
            <person name="Novak L.V.F."/>
            <person name="Treitli S.C."/>
            <person name="Pyrih J."/>
            <person name="Halakuc P."/>
            <person name="Pipaliya S.V."/>
            <person name="Vacek V."/>
            <person name="Brzon O."/>
            <person name="Soukal P."/>
            <person name="Eme L."/>
            <person name="Dacks J.B."/>
            <person name="Karnkowska A."/>
            <person name="Elias M."/>
            <person name="Hampl V."/>
        </authorList>
    </citation>
    <scope>NUCLEOTIDE SEQUENCE [LARGE SCALE GENOMIC DNA]</scope>
    <source>
        <strain evidence="2">NAU3</strain>
        <tissue evidence="2">Gut</tissue>
    </source>
</reference>
<dbReference type="Gene3D" id="3.30.420.40">
    <property type="match status" value="2"/>
</dbReference>
<dbReference type="InterPro" id="IPR004000">
    <property type="entry name" value="Actin"/>
</dbReference>
<dbReference type="Pfam" id="PF00022">
    <property type="entry name" value="Actin"/>
    <property type="match status" value="1"/>
</dbReference>
<dbReference type="PANTHER" id="PTHR11937">
    <property type="entry name" value="ACTIN"/>
    <property type="match status" value="1"/>
</dbReference>
<organism evidence="2 3">
    <name type="scientific">Blattamonas nauphoetae</name>
    <dbReference type="NCBI Taxonomy" id="2049346"/>
    <lineage>
        <taxon>Eukaryota</taxon>
        <taxon>Metamonada</taxon>
        <taxon>Preaxostyla</taxon>
        <taxon>Oxymonadida</taxon>
        <taxon>Blattamonas</taxon>
    </lineage>
</organism>
<name>A0ABQ9YFX9_9EUKA</name>
<evidence type="ECO:0000256" key="1">
    <source>
        <dbReference type="RuleBase" id="RU000487"/>
    </source>
</evidence>
<gene>
    <name evidence="2" type="ORF">BLNAU_2722</name>
</gene>
<keyword evidence="3" id="KW-1185">Reference proteome</keyword>
<dbReference type="SUPFAM" id="SSF53067">
    <property type="entry name" value="Actin-like ATPase domain"/>
    <property type="match status" value="2"/>
</dbReference>
<comment type="caution">
    <text evidence="2">The sequence shown here is derived from an EMBL/GenBank/DDBJ whole genome shotgun (WGS) entry which is preliminary data.</text>
</comment>
<proteinExistence type="inferred from homology"/>
<dbReference type="PRINTS" id="PR00190">
    <property type="entry name" value="ACTIN"/>
</dbReference>
<dbReference type="Proteomes" id="UP001281761">
    <property type="component" value="Unassembled WGS sequence"/>
</dbReference>
<evidence type="ECO:0000313" key="3">
    <source>
        <dbReference type="Proteomes" id="UP001281761"/>
    </source>
</evidence>
<comment type="similarity">
    <text evidence="1">Belongs to the actin family.</text>
</comment>
<sequence>MVLIWYCSMEASQSTPQTLVLDFGSGVVKSGFSSGNLPSLLIPTVIGRPRRPPAIPTGSHKDIYFGQEALDNRGDLSLIYPLNTSVTQFWDDIEDFLDFLFLEQIPNISTNTNVLIVDQPLSSRPYKEKLAQILFDEFNIQSISFQNSALLSVLATGEMNGTVIDCGDTVTTVASIYQGMFSSTSQRRMPFAGRNVTTRLSQLLMEAGYIFSSTAEMDLVREIKEQLCYVTPNLNTSITQLSTSSVSSRSFNLPDGSSIFLNTESFLATEPLFNPTLIGEDFTGIPQLISESISSCPTGVRATLSMSLLPVGGTSLLSGLNQRIEDELQKIHKNWTKITTKQPANREVLQWIGGSIVASMHSDTIKWITKHDWLLDGASSLFTTQ</sequence>
<accession>A0ABQ9YFX9</accession>
<dbReference type="EMBL" id="JARBJD010000011">
    <property type="protein sequence ID" value="KAK2962479.1"/>
    <property type="molecule type" value="Genomic_DNA"/>
</dbReference>
<dbReference type="Gene3D" id="3.90.640.10">
    <property type="entry name" value="Actin, Chain A, domain 4"/>
    <property type="match status" value="1"/>
</dbReference>